<proteinExistence type="predicted"/>
<dbReference type="AlphaFoldDB" id="A0A937XA92"/>
<reference evidence="1" key="1">
    <citation type="submission" date="2019-03" db="EMBL/GenBank/DDBJ databases">
        <title>Lake Tanganyika Metagenome-Assembled Genomes (MAGs).</title>
        <authorList>
            <person name="Tran P."/>
        </authorList>
    </citation>
    <scope>NUCLEOTIDE SEQUENCE</scope>
    <source>
        <strain evidence="1">M_DeepCast_400m_m2_100</strain>
    </source>
</reference>
<evidence type="ECO:0000313" key="2">
    <source>
        <dbReference type="Proteomes" id="UP000748308"/>
    </source>
</evidence>
<gene>
    <name evidence="1" type="ORF">FJY75_02535</name>
</gene>
<organism evidence="1 2">
    <name type="scientific">Eiseniibacteriota bacterium</name>
    <dbReference type="NCBI Taxonomy" id="2212470"/>
    <lineage>
        <taxon>Bacteria</taxon>
        <taxon>Candidatus Eiseniibacteriota</taxon>
    </lineage>
</organism>
<accession>A0A937XA92</accession>
<evidence type="ECO:0000313" key="1">
    <source>
        <dbReference type="EMBL" id="MBM3316707.1"/>
    </source>
</evidence>
<name>A0A937XA92_UNCEI</name>
<sequence length="87" mass="10241">MQADRDDLAWAELLDQIRRGERSELERLALAFEWITDRQLAQGRLELERLRAIPDEPARLKEQIKLSTIEHCRAIFRRCRRLAAEGG</sequence>
<comment type="caution">
    <text evidence="1">The sequence shown here is derived from an EMBL/GenBank/DDBJ whole genome shotgun (WGS) entry which is preliminary data.</text>
</comment>
<dbReference type="Proteomes" id="UP000748308">
    <property type="component" value="Unassembled WGS sequence"/>
</dbReference>
<protein>
    <submittedName>
        <fullName evidence="1">Uncharacterized protein</fullName>
    </submittedName>
</protein>
<dbReference type="EMBL" id="VGIY01000034">
    <property type="protein sequence ID" value="MBM3316707.1"/>
    <property type="molecule type" value="Genomic_DNA"/>
</dbReference>